<proteinExistence type="predicted"/>
<name>Q87HQ2_VIBPA</name>
<protein>
    <submittedName>
        <fullName evidence="1">Uncharacterized protein</fullName>
    </submittedName>
</protein>
<dbReference type="AlphaFoldDB" id="Q87HQ2"/>
<sequence>MSCCFIYDFTNQGLFSYGRLALRMPVRFAFLSTDALTHHQTTREIL</sequence>
<organism evidence="1 2">
    <name type="scientific">Vibrio parahaemolyticus serotype O3:K6 (strain RIMD 2210633)</name>
    <dbReference type="NCBI Taxonomy" id="223926"/>
    <lineage>
        <taxon>Bacteria</taxon>
        <taxon>Pseudomonadati</taxon>
        <taxon>Pseudomonadota</taxon>
        <taxon>Gammaproteobacteria</taxon>
        <taxon>Vibrionales</taxon>
        <taxon>Vibrionaceae</taxon>
        <taxon>Vibrio</taxon>
    </lineage>
</organism>
<evidence type="ECO:0000313" key="2">
    <source>
        <dbReference type="Proteomes" id="UP000002493"/>
    </source>
</evidence>
<dbReference type="HOGENOM" id="CLU_3190551_0_0_6"/>
<dbReference type="EMBL" id="BA000032">
    <property type="protein sequence ID" value="BAC62254.1"/>
    <property type="molecule type" value="Genomic_DNA"/>
</dbReference>
<dbReference type="KEGG" id="vpa:VPA0911"/>
<gene>
    <name evidence="1" type="ordered locus">VPA0911</name>
</gene>
<reference evidence="1 2" key="1">
    <citation type="journal article" date="2003" name="Lancet">
        <title>Genome sequence of Vibrio parahaemolyticus: a pathogenic mechanism distinct from that of V. cholerae.</title>
        <authorList>
            <person name="Makino K."/>
            <person name="Oshima K."/>
            <person name="Kurokawa K."/>
            <person name="Yokoyama K."/>
            <person name="Uda T."/>
            <person name="Tagomori K."/>
            <person name="Iijima Y."/>
            <person name="Najima M."/>
            <person name="Nakano M."/>
            <person name="Yamashita A."/>
            <person name="Kubota Y."/>
            <person name="Kimura S."/>
            <person name="Yasunaga T."/>
            <person name="Honda T."/>
            <person name="Shinagawa H."/>
            <person name="Hattori M."/>
            <person name="Iida T."/>
        </authorList>
    </citation>
    <scope>NUCLEOTIDE SEQUENCE [LARGE SCALE GENOMIC DNA]</scope>
    <source>
        <strain evidence="2">RIMD 2210633</strain>
    </source>
</reference>
<evidence type="ECO:0000313" key="1">
    <source>
        <dbReference type="EMBL" id="BAC62254.1"/>
    </source>
</evidence>
<accession>Q87HQ2</accession>
<dbReference type="Proteomes" id="UP000002493">
    <property type="component" value="Chromosome 2"/>
</dbReference>